<gene>
    <name evidence="12" type="ORF">ACFO5Q_02055</name>
</gene>
<name>A0ABV8U622_9PROT</name>
<keyword evidence="4 10" id="KW-0633">Potassium transport</keyword>
<evidence type="ECO:0000256" key="5">
    <source>
        <dbReference type="ARBA" id="ARBA00022692"/>
    </source>
</evidence>
<keyword evidence="9 10" id="KW-0472">Membrane</keyword>
<comment type="similarity">
    <text evidence="10">Belongs to the TrkH potassium transport family.</text>
</comment>
<evidence type="ECO:0000256" key="3">
    <source>
        <dbReference type="ARBA" id="ARBA00022475"/>
    </source>
</evidence>
<keyword evidence="8 10" id="KW-0406">Ion transport</keyword>
<accession>A0ABV8U622</accession>
<evidence type="ECO:0000256" key="9">
    <source>
        <dbReference type="ARBA" id="ARBA00023136"/>
    </source>
</evidence>
<feature type="transmembrane region" description="Helical" evidence="11">
    <location>
        <begin position="175"/>
        <end position="200"/>
    </location>
</feature>
<evidence type="ECO:0000256" key="8">
    <source>
        <dbReference type="ARBA" id="ARBA00023065"/>
    </source>
</evidence>
<keyword evidence="5 11" id="KW-0812">Transmembrane</keyword>
<dbReference type="InterPro" id="IPR003445">
    <property type="entry name" value="Cat_transpt"/>
</dbReference>
<feature type="transmembrane region" description="Helical" evidence="11">
    <location>
        <begin position="392"/>
        <end position="411"/>
    </location>
</feature>
<protein>
    <recommendedName>
        <fullName evidence="10">Trk system potassium uptake protein</fullName>
    </recommendedName>
</protein>
<dbReference type="InterPro" id="IPR004772">
    <property type="entry name" value="TrkH"/>
</dbReference>
<evidence type="ECO:0000256" key="6">
    <source>
        <dbReference type="ARBA" id="ARBA00022958"/>
    </source>
</evidence>
<evidence type="ECO:0000256" key="11">
    <source>
        <dbReference type="SAM" id="Phobius"/>
    </source>
</evidence>
<feature type="transmembrane region" description="Helical" evidence="11">
    <location>
        <begin position="132"/>
        <end position="154"/>
    </location>
</feature>
<keyword evidence="6 10" id="KW-0630">Potassium</keyword>
<feature type="transmembrane region" description="Helical" evidence="11">
    <location>
        <begin position="454"/>
        <end position="479"/>
    </location>
</feature>
<dbReference type="Proteomes" id="UP001595776">
    <property type="component" value="Unassembled WGS sequence"/>
</dbReference>
<feature type="transmembrane region" description="Helical" evidence="11">
    <location>
        <begin position="273"/>
        <end position="291"/>
    </location>
</feature>
<comment type="subcellular location">
    <subcellularLocation>
        <location evidence="10">Cell inner membrane</location>
        <topology evidence="10">Multi-pass membrane protein</topology>
    </subcellularLocation>
    <subcellularLocation>
        <location evidence="1">Cell membrane</location>
        <topology evidence="1">Multi-pass membrane protein</topology>
    </subcellularLocation>
</comment>
<evidence type="ECO:0000256" key="7">
    <source>
        <dbReference type="ARBA" id="ARBA00022989"/>
    </source>
</evidence>
<evidence type="ECO:0000313" key="13">
    <source>
        <dbReference type="Proteomes" id="UP001595776"/>
    </source>
</evidence>
<comment type="caution">
    <text evidence="12">The sequence shown here is derived from an EMBL/GenBank/DDBJ whole genome shotgun (WGS) entry which is preliminary data.</text>
</comment>
<evidence type="ECO:0000256" key="2">
    <source>
        <dbReference type="ARBA" id="ARBA00022448"/>
    </source>
</evidence>
<comment type="function">
    <text evidence="10">Low-affinity potassium transport system. Interacts with Trk system potassium uptake protein TrkA.</text>
</comment>
<dbReference type="PANTHER" id="PTHR32024:SF3">
    <property type="entry name" value="TRK SYSTEM POTASSIUM UPTAKE PROTEIN"/>
    <property type="match status" value="1"/>
</dbReference>
<keyword evidence="7 11" id="KW-1133">Transmembrane helix</keyword>
<keyword evidence="10" id="KW-0997">Cell inner membrane</keyword>
<keyword evidence="3 10" id="KW-1003">Cell membrane</keyword>
<sequence length="481" mass="52046">MDLRPVLYTLGALVVLLAAGMILPTLTDLVMGNPDWQTFLIALFLTAVVGGMLMLSTRDSSDTLNLRQAFLVTTLAWAVLPGFAALPLAFSELDLSFTDAYFEAMSGLTTTGSTVISGLDHAPPGILLWRALLQWFGGIGIVVMAVAVLPMLQVGGMQVFRTESFETVEKILPRAAQISVAISGIYVAFTALCMMLYMLAGMGAFDALAHSMTTIATGGFSTYDASIGKFDSYGVDMIALAFMIIGSIPFLLFLQLLRGRPLALWRDEQTRGFLWLVAFLCAFVTVWLVIWKDFTVAEAFRYGSLNIISVLTGTGYASTDYGQWGAFSSTLFFFVMFIGGCAGSTSCGIKIFRFQVLLKSMRSWIRHTLQPNGVFVARYNGRPIPDDVRGSVMSFLMFFMAIFLILSILVASTGTDIVTAMSAVGTAMANVGPGIGDVVGPAGNFSSLTDTAKWLLSIGMLIGRLELFSVLVLFSPVFWRA</sequence>
<keyword evidence="2 10" id="KW-0813">Transport</keyword>
<feature type="transmembrane region" description="Helical" evidence="11">
    <location>
        <begin position="237"/>
        <end position="257"/>
    </location>
</feature>
<keyword evidence="13" id="KW-1185">Reference proteome</keyword>
<evidence type="ECO:0000313" key="12">
    <source>
        <dbReference type="EMBL" id="MFC4346628.1"/>
    </source>
</evidence>
<feature type="transmembrane region" description="Helical" evidence="11">
    <location>
        <begin position="7"/>
        <end position="26"/>
    </location>
</feature>
<dbReference type="EMBL" id="JBHSCR010000001">
    <property type="protein sequence ID" value="MFC4346628.1"/>
    <property type="molecule type" value="Genomic_DNA"/>
</dbReference>
<dbReference type="PANTHER" id="PTHR32024">
    <property type="entry name" value="TRK SYSTEM POTASSIUM UPTAKE PROTEIN TRKG-RELATED"/>
    <property type="match status" value="1"/>
</dbReference>
<evidence type="ECO:0000256" key="10">
    <source>
        <dbReference type="PIRNR" id="PIRNR006247"/>
    </source>
</evidence>
<feature type="transmembrane region" description="Helical" evidence="11">
    <location>
        <begin position="331"/>
        <end position="352"/>
    </location>
</feature>
<reference evidence="13" key="1">
    <citation type="journal article" date="2019" name="Int. J. Syst. Evol. Microbiol.">
        <title>The Global Catalogue of Microorganisms (GCM) 10K type strain sequencing project: providing services to taxonomists for standard genome sequencing and annotation.</title>
        <authorList>
            <consortium name="The Broad Institute Genomics Platform"/>
            <consortium name="The Broad Institute Genome Sequencing Center for Infectious Disease"/>
            <person name="Wu L."/>
            <person name="Ma J."/>
        </authorList>
    </citation>
    <scope>NUCLEOTIDE SEQUENCE [LARGE SCALE GENOMIC DNA]</scope>
    <source>
        <strain evidence="13">CGMCC 1.15304</strain>
    </source>
</reference>
<dbReference type="PIRSF" id="PIRSF006247">
    <property type="entry name" value="TrkH"/>
    <property type="match status" value="1"/>
</dbReference>
<feature type="transmembrane region" description="Helical" evidence="11">
    <location>
        <begin position="38"/>
        <end position="57"/>
    </location>
</feature>
<proteinExistence type="inferred from homology"/>
<dbReference type="Pfam" id="PF02386">
    <property type="entry name" value="TrkH"/>
    <property type="match status" value="1"/>
</dbReference>
<dbReference type="RefSeq" id="WP_068148111.1">
    <property type="nucleotide sequence ID" value="NZ_JBHSCR010000001.1"/>
</dbReference>
<evidence type="ECO:0000256" key="1">
    <source>
        <dbReference type="ARBA" id="ARBA00004651"/>
    </source>
</evidence>
<feature type="transmembrane region" description="Helical" evidence="11">
    <location>
        <begin position="69"/>
        <end position="90"/>
    </location>
</feature>
<organism evidence="12 13">
    <name type="scientific">Kordiimonas lipolytica</name>
    <dbReference type="NCBI Taxonomy" id="1662421"/>
    <lineage>
        <taxon>Bacteria</taxon>
        <taxon>Pseudomonadati</taxon>
        <taxon>Pseudomonadota</taxon>
        <taxon>Alphaproteobacteria</taxon>
        <taxon>Kordiimonadales</taxon>
        <taxon>Kordiimonadaceae</taxon>
        <taxon>Kordiimonas</taxon>
    </lineage>
</organism>
<evidence type="ECO:0000256" key="4">
    <source>
        <dbReference type="ARBA" id="ARBA00022538"/>
    </source>
</evidence>